<dbReference type="RefSeq" id="WP_248009387.1">
    <property type="nucleotide sequence ID" value="NZ_JAJHVV010000008.1"/>
</dbReference>
<name>A0A9X2BHT8_9VIBR</name>
<proteinExistence type="predicted"/>
<evidence type="ECO:0000313" key="1">
    <source>
        <dbReference type="EMBL" id="MCK6264306.1"/>
    </source>
</evidence>
<gene>
    <name evidence="1" type="ORF">KP803_13580</name>
</gene>
<dbReference type="Proteomes" id="UP001139559">
    <property type="component" value="Unassembled WGS sequence"/>
</dbReference>
<evidence type="ECO:0000313" key="2">
    <source>
        <dbReference type="Proteomes" id="UP001139559"/>
    </source>
</evidence>
<comment type="caution">
    <text evidence="1">The sequence shown here is derived from an EMBL/GenBank/DDBJ whole genome shotgun (WGS) entry which is preliminary data.</text>
</comment>
<keyword evidence="1" id="KW-0808">Transferase</keyword>
<dbReference type="GO" id="GO:0016301">
    <property type="term" value="F:kinase activity"/>
    <property type="evidence" value="ECO:0007669"/>
    <property type="project" value="UniProtKB-KW"/>
</dbReference>
<organism evidence="1 2">
    <name type="scientific">Vibrio amylolyticus</name>
    <dbReference type="NCBI Taxonomy" id="2847292"/>
    <lineage>
        <taxon>Bacteria</taxon>
        <taxon>Pseudomonadati</taxon>
        <taxon>Pseudomonadota</taxon>
        <taxon>Gammaproteobacteria</taxon>
        <taxon>Vibrionales</taxon>
        <taxon>Vibrionaceae</taxon>
        <taxon>Vibrio</taxon>
    </lineage>
</organism>
<keyword evidence="1" id="KW-0418">Kinase</keyword>
<keyword evidence="2" id="KW-1185">Reference proteome</keyword>
<accession>A0A9X2BHT8</accession>
<sequence>MNTSKLSTSALAKVREMDAKSLFSDLKKAGYINRYEEKWVLTQLGSKFGGEYFEHPKFGIYIVWPEKLLIDIDRYSGELLSATDIGGKFNLNAKKINQLLSELGWITKNAQGWKLTHTGAAVGGVQKENPSSEQFFTLWHDSIIKNKHLKQSVIEFLGQDAAEHSTDKSIFNFRQKFEAKHRTLDGHYVCSVGELRIDNWLYMNGIPHAYQRLLPIEATVLSGFYLPTGNVYLQYWGGDIENPNSELIASIKKHYQQNNLNLIEIFPKESEQLDDILPKRLREFGVKGY</sequence>
<dbReference type="EMBL" id="JAJHVV010000008">
    <property type="protein sequence ID" value="MCK6264306.1"/>
    <property type="molecule type" value="Genomic_DNA"/>
</dbReference>
<dbReference type="AlphaFoldDB" id="A0A9X2BHT8"/>
<protein>
    <submittedName>
        <fullName evidence="1">Glycerol kinase</fullName>
    </submittedName>
</protein>
<reference evidence="1" key="1">
    <citation type="submission" date="2021-11" db="EMBL/GenBank/DDBJ databases">
        <title>Vibrio ZSDE26 sp. nov. and Vibrio ZSDZ34 sp. nov., isolated from coastal seawater in Qingdao.</title>
        <authorList>
            <person name="Zhang P."/>
        </authorList>
    </citation>
    <scope>NUCLEOTIDE SEQUENCE</scope>
    <source>
        <strain evidence="1">ZSDE26</strain>
    </source>
</reference>